<accession>A0A1I8QEA8</accession>
<protein>
    <recommendedName>
        <fullName evidence="3">F-box domain-containing protein</fullName>
    </recommendedName>
</protein>
<dbReference type="AlphaFoldDB" id="A0A1I8QEA8"/>
<organism evidence="1 2">
    <name type="scientific">Stomoxys calcitrans</name>
    <name type="common">Stable fly</name>
    <name type="synonym">Conops calcitrans</name>
    <dbReference type="NCBI Taxonomy" id="35570"/>
    <lineage>
        <taxon>Eukaryota</taxon>
        <taxon>Metazoa</taxon>
        <taxon>Ecdysozoa</taxon>
        <taxon>Arthropoda</taxon>
        <taxon>Hexapoda</taxon>
        <taxon>Insecta</taxon>
        <taxon>Pterygota</taxon>
        <taxon>Neoptera</taxon>
        <taxon>Endopterygota</taxon>
        <taxon>Diptera</taxon>
        <taxon>Brachycera</taxon>
        <taxon>Muscomorpha</taxon>
        <taxon>Muscoidea</taxon>
        <taxon>Muscidae</taxon>
        <taxon>Stomoxys</taxon>
    </lineage>
</organism>
<evidence type="ECO:0000313" key="1">
    <source>
        <dbReference type="EnsemblMetazoa" id="SCAU016331-PA"/>
    </source>
</evidence>
<reference evidence="1" key="1">
    <citation type="submission" date="2020-05" db="UniProtKB">
        <authorList>
            <consortium name="EnsemblMetazoa"/>
        </authorList>
    </citation>
    <scope>IDENTIFICATION</scope>
    <source>
        <strain evidence="1">USDA</strain>
    </source>
</reference>
<dbReference type="InterPro" id="IPR032675">
    <property type="entry name" value="LRR_dom_sf"/>
</dbReference>
<dbReference type="SUPFAM" id="SSF52047">
    <property type="entry name" value="RNI-like"/>
    <property type="match status" value="1"/>
</dbReference>
<name>A0A1I8QEA8_STOCA</name>
<dbReference type="OrthoDB" id="10257471at2759"/>
<dbReference type="EnsemblMetazoa" id="SCAU016331-RA">
    <property type="protein sequence ID" value="SCAU016331-PA"/>
    <property type="gene ID" value="SCAU016331"/>
</dbReference>
<dbReference type="KEGG" id="scac:106095062"/>
<sequence>MEGVLNNVDVLIQIYRKLDLDDQIRLSQASANLKNVFESFIFSREDYSTLAVSASQGYFAVTNGCSHRRLLLQHHELMEFIRCHQLMVETFLQRNGTILDVRPFRNLTSLSYSNCIISRKHLKLFASLPLEKLDIVSCTNEFGRDIMLGSTWNVEYLIPMRKLRLLKVHSVSDYRRKLISFREFDRMITRTTLEGVWLRCSILSERPFGNGMNAKSPDTTVALKHLDIGFRIRQNNSLLPYMRHFVNLVTLTISVEDQPITEKILLEIVRMCVNLKVLHFKSSSFDNIQDFVVPSKLTEFSVTSCYAFNADNLRQILNLAQLKKFHMTETLTGDVEDNFAISSSIEHLYVDGDFWDSNIELAFGGGENLKHLSWLVSGFVDNATANGAALKRCTNLEELNLKLSNLPTKPLLELNSLHKLTITLGTASVPWLHIEEILKHPNLTELTLDGHFDYDDPPMDMHAPTAGFIIGVGLLKISFQIFKVALDFWLDLLSQNIQLQLIVSDVEPDEEIVEFVRILISHEKFPSDLRTLVMFDSHIKCRDLRHHLESTMQRLRRDVDHIEYYPNQESIFVIKFDRNLEQVK</sequence>
<dbReference type="Proteomes" id="UP000095300">
    <property type="component" value="Unassembled WGS sequence"/>
</dbReference>
<evidence type="ECO:0000313" key="2">
    <source>
        <dbReference type="Proteomes" id="UP000095300"/>
    </source>
</evidence>
<evidence type="ECO:0008006" key="3">
    <source>
        <dbReference type="Google" id="ProtNLM"/>
    </source>
</evidence>
<dbReference type="Gene3D" id="3.80.10.10">
    <property type="entry name" value="Ribonuclease Inhibitor"/>
    <property type="match status" value="2"/>
</dbReference>
<proteinExistence type="predicted"/>
<dbReference type="VEuPathDB" id="VectorBase:SCAU016331"/>
<keyword evidence="2" id="KW-1185">Reference proteome</keyword>
<gene>
    <name evidence="1" type="primary">106095062</name>
</gene>